<feature type="domain" description="PDZ" evidence="5">
    <location>
        <begin position="66"/>
        <end position="152"/>
    </location>
</feature>
<dbReference type="GO" id="GO:0045197">
    <property type="term" value="P:establishment or maintenance of epithelial cell apical/basal polarity"/>
    <property type="evidence" value="ECO:0007669"/>
    <property type="project" value="TreeGrafter"/>
</dbReference>
<dbReference type="STRING" id="2018661.A0A2A2JMW8"/>
<feature type="transmembrane region" description="Helical" evidence="4">
    <location>
        <begin position="256"/>
        <end position="277"/>
    </location>
</feature>
<comment type="caution">
    <text evidence="6">The sequence shown here is derived from an EMBL/GenBank/DDBJ whole genome shotgun (WGS) entry which is preliminary data.</text>
</comment>
<dbReference type="Gene3D" id="2.30.42.10">
    <property type="match status" value="1"/>
</dbReference>
<evidence type="ECO:0000256" key="1">
    <source>
        <dbReference type="ARBA" id="ARBA00004370"/>
    </source>
</evidence>
<evidence type="ECO:0000256" key="3">
    <source>
        <dbReference type="SAM" id="MobiDB-lite"/>
    </source>
</evidence>
<evidence type="ECO:0000313" key="7">
    <source>
        <dbReference type="Proteomes" id="UP000218231"/>
    </source>
</evidence>
<dbReference type="GO" id="GO:0030054">
    <property type="term" value="C:cell junction"/>
    <property type="evidence" value="ECO:0007669"/>
    <property type="project" value="TreeGrafter"/>
</dbReference>
<feature type="region of interest" description="Disordered" evidence="3">
    <location>
        <begin position="176"/>
        <end position="198"/>
    </location>
</feature>
<dbReference type="EMBL" id="LIAE01010340">
    <property type="protein sequence ID" value="PAV62882.1"/>
    <property type="molecule type" value="Genomic_DNA"/>
</dbReference>
<sequence>MVSSPQADGDVLALNKENLDRHVNGGIDRVAGRLLDRHFSPENASSASATPSVSSKAKTSESSIKCVEIRKTKDYGFGFNIIGGKDSPHIPDDVGIFVSMVRPGGPVDGILHEGDKILAVDETELTNLSHDEAVKVFREVANNAVAKIHVDKHAETRIMRELKPSSFSFPRILNQSEGGSAKMDKTQREVSEGPPPGFRSVLSPYGKVNIPQDEDGEESVTSYAPSMHSIIDDVPRTPKKPYSLLDPRNNSLFTEVLYVSVGVAAIALGSFAAYKFIKGRRT</sequence>
<protein>
    <recommendedName>
        <fullName evidence="5">PDZ domain-containing protein</fullName>
    </recommendedName>
</protein>
<feature type="compositionally biased region" description="Low complexity" evidence="3">
    <location>
        <begin position="44"/>
        <end position="61"/>
    </location>
</feature>
<dbReference type="GO" id="GO:0043113">
    <property type="term" value="P:receptor clustering"/>
    <property type="evidence" value="ECO:0007669"/>
    <property type="project" value="TreeGrafter"/>
</dbReference>
<comment type="subcellular location">
    <subcellularLocation>
        <location evidence="1">Membrane</location>
    </subcellularLocation>
</comment>
<dbReference type="GO" id="GO:0019901">
    <property type="term" value="F:protein kinase binding"/>
    <property type="evidence" value="ECO:0007669"/>
    <property type="project" value="TreeGrafter"/>
</dbReference>
<dbReference type="SUPFAM" id="SSF50156">
    <property type="entry name" value="PDZ domain-like"/>
    <property type="match status" value="1"/>
</dbReference>
<evidence type="ECO:0000256" key="4">
    <source>
        <dbReference type="SAM" id="Phobius"/>
    </source>
</evidence>
<dbReference type="PROSITE" id="PS50106">
    <property type="entry name" value="PDZ"/>
    <property type="match status" value="1"/>
</dbReference>
<dbReference type="GO" id="GO:0098609">
    <property type="term" value="P:cell-cell adhesion"/>
    <property type="evidence" value="ECO:0007669"/>
    <property type="project" value="TreeGrafter"/>
</dbReference>
<evidence type="ECO:0000256" key="2">
    <source>
        <dbReference type="ARBA" id="ARBA00023136"/>
    </source>
</evidence>
<dbReference type="AlphaFoldDB" id="A0A2A2JMW8"/>
<dbReference type="GO" id="GO:0097120">
    <property type="term" value="P:receptor localization to synapse"/>
    <property type="evidence" value="ECO:0007669"/>
    <property type="project" value="TreeGrafter"/>
</dbReference>
<dbReference type="InterPro" id="IPR001478">
    <property type="entry name" value="PDZ"/>
</dbReference>
<keyword evidence="4" id="KW-0812">Transmembrane</keyword>
<feature type="region of interest" description="Disordered" evidence="3">
    <location>
        <begin position="41"/>
        <end position="61"/>
    </location>
</feature>
<name>A0A2A2JMW8_9BILA</name>
<gene>
    <name evidence="6" type="ORF">WR25_23778</name>
</gene>
<evidence type="ECO:0000313" key="6">
    <source>
        <dbReference type="EMBL" id="PAV62882.1"/>
    </source>
</evidence>
<accession>A0A2A2JMW8</accession>
<dbReference type="InterPro" id="IPR050614">
    <property type="entry name" value="Synaptic_Scaffolding_LAP-MAGUK"/>
</dbReference>
<dbReference type="PANTHER" id="PTHR23119">
    <property type="entry name" value="DISCS LARGE"/>
    <property type="match status" value="1"/>
</dbReference>
<evidence type="ECO:0000259" key="5">
    <source>
        <dbReference type="PROSITE" id="PS50106"/>
    </source>
</evidence>
<organism evidence="6 7">
    <name type="scientific">Diploscapter pachys</name>
    <dbReference type="NCBI Taxonomy" id="2018661"/>
    <lineage>
        <taxon>Eukaryota</taxon>
        <taxon>Metazoa</taxon>
        <taxon>Ecdysozoa</taxon>
        <taxon>Nematoda</taxon>
        <taxon>Chromadorea</taxon>
        <taxon>Rhabditida</taxon>
        <taxon>Rhabditina</taxon>
        <taxon>Rhabditomorpha</taxon>
        <taxon>Rhabditoidea</taxon>
        <taxon>Rhabditidae</taxon>
        <taxon>Diploscapter</taxon>
    </lineage>
</organism>
<keyword evidence="7" id="KW-1185">Reference proteome</keyword>
<dbReference type="OrthoDB" id="123971at2759"/>
<reference evidence="6 7" key="1">
    <citation type="journal article" date="2017" name="Curr. Biol.">
        <title>Genome architecture and evolution of a unichromosomal asexual nematode.</title>
        <authorList>
            <person name="Fradin H."/>
            <person name="Zegar C."/>
            <person name="Gutwein M."/>
            <person name="Lucas J."/>
            <person name="Kovtun M."/>
            <person name="Corcoran D."/>
            <person name="Baugh L.R."/>
            <person name="Kiontke K."/>
            <person name="Gunsalus K."/>
            <person name="Fitch D.H."/>
            <person name="Piano F."/>
        </authorList>
    </citation>
    <scope>NUCLEOTIDE SEQUENCE [LARGE SCALE GENOMIC DNA]</scope>
    <source>
        <strain evidence="6">PF1309</strain>
    </source>
</reference>
<proteinExistence type="predicted"/>
<dbReference type="SMART" id="SM00228">
    <property type="entry name" value="PDZ"/>
    <property type="match status" value="1"/>
</dbReference>
<feature type="compositionally biased region" description="Basic and acidic residues" evidence="3">
    <location>
        <begin position="182"/>
        <end position="191"/>
    </location>
</feature>
<keyword evidence="2 4" id="KW-0472">Membrane</keyword>
<dbReference type="PANTHER" id="PTHR23119:SF51">
    <property type="entry name" value="DISKS LARGE 1 TUMOR SUPPRESSOR PROTEIN"/>
    <property type="match status" value="1"/>
</dbReference>
<dbReference type="InterPro" id="IPR036034">
    <property type="entry name" value="PDZ_sf"/>
</dbReference>
<dbReference type="Proteomes" id="UP000218231">
    <property type="component" value="Unassembled WGS sequence"/>
</dbReference>
<dbReference type="GO" id="GO:0016323">
    <property type="term" value="C:basolateral plasma membrane"/>
    <property type="evidence" value="ECO:0007669"/>
    <property type="project" value="TreeGrafter"/>
</dbReference>
<dbReference type="Pfam" id="PF00595">
    <property type="entry name" value="PDZ"/>
    <property type="match status" value="1"/>
</dbReference>
<keyword evidence="4" id="KW-1133">Transmembrane helix</keyword>